<feature type="disulfide bond" evidence="5">
    <location>
        <begin position="301"/>
        <end position="332"/>
    </location>
</feature>
<evidence type="ECO:0000256" key="6">
    <source>
        <dbReference type="RuleBase" id="RU000454"/>
    </source>
</evidence>
<reference evidence="9" key="3">
    <citation type="submission" date="2015-02" db="UniProtKB">
        <authorList>
            <consortium name="EnsemblProtists"/>
        </authorList>
    </citation>
    <scope>IDENTIFICATION</scope>
    <source>
        <strain evidence="9">DAOM BR144</strain>
    </source>
</reference>
<feature type="active site" evidence="4">
    <location>
        <position position="89"/>
    </location>
</feature>
<name>K3W8C5_GLOUD</name>
<dbReference type="STRING" id="431595.K3W8C5"/>
<dbReference type="PRINTS" id="PR00792">
    <property type="entry name" value="PEPSIN"/>
</dbReference>
<evidence type="ECO:0000256" key="3">
    <source>
        <dbReference type="ARBA" id="ARBA00022750"/>
    </source>
</evidence>
<keyword evidence="2 6" id="KW-0645">Protease</keyword>
<keyword evidence="10" id="KW-1185">Reference proteome</keyword>
<dbReference type="AlphaFoldDB" id="K3W8C5"/>
<dbReference type="EMBL" id="GL376626">
    <property type="status" value="NOT_ANNOTATED_CDS"/>
    <property type="molecule type" value="Genomic_DNA"/>
</dbReference>
<evidence type="ECO:0000256" key="4">
    <source>
        <dbReference type="PIRSR" id="PIRSR601461-1"/>
    </source>
</evidence>
<proteinExistence type="inferred from homology"/>
<evidence type="ECO:0000256" key="5">
    <source>
        <dbReference type="PIRSR" id="PIRSR601461-2"/>
    </source>
</evidence>
<dbReference type="PANTHER" id="PTHR47966">
    <property type="entry name" value="BETA-SITE APP-CLEAVING ENZYME, ISOFORM A-RELATED"/>
    <property type="match status" value="1"/>
</dbReference>
<evidence type="ECO:0000259" key="8">
    <source>
        <dbReference type="PROSITE" id="PS51767"/>
    </source>
</evidence>
<dbReference type="VEuPathDB" id="FungiDB:PYU1_G001216"/>
<dbReference type="Pfam" id="PF00026">
    <property type="entry name" value="Asp"/>
    <property type="match status" value="1"/>
</dbReference>
<evidence type="ECO:0000313" key="9">
    <source>
        <dbReference type="EnsemblProtists" id="PYU1_T001216"/>
    </source>
</evidence>
<dbReference type="InterPro" id="IPR001969">
    <property type="entry name" value="Aspartic_peptidase_AS"/>
</dbReference>
<keyword evidence="3 6" id="KW-0064">Aspartyl protease</keyword>
<dbReference type="OMA" id="TEDHIID"/>
<dbReference type="SUPFAM" id="SSF50630">
    <property type="entry name" value="Acid proteases"/>
    <property type="match status" value="1"/>
</dbReference>
<evidence type="ECO:0000256" key="7">
    <source>
        <dbReference type="SAM" id="SignalP"/>
    </source>
</evidence>
<dbReference type="HOGENOM" id="CLU_013253_3_4_1"/>
<accession>K3W8C5</accession>
<feature type="signal peptide" evidence="7">
    <location>
        <begin position="1"/>
        <end position="22"/>
    </location>
</feature>
<dbReference type="InParanoid" id="K3W8C5"/>
<dbReference type="FunCoup" id="K3W8C5">
    <property type="interactions" value="12"/>
</dbReference>
<dbReference type="InterPro" id="IPR001461">
    <property type="entry name" value="Aspartic_peptidase_A1"/>
</dbReference>
<sequence>MLRPIFYLGAACLAFISQSVTAEVYKVPIQKLDDATFIENVVVNAFQNPVNTTAQEASSNVVIKNYANVQYYGTVSIGTPAQTFTVIYDTGSSNLWVPSKKFGSHAVYDHTKSSTYKADGSRFAIQYGSGPVSGTISKDKVAIGSLSLASQAFAEVTVTSGLGSLYSTGKFDGIFGLGFDSISENNIPTPFGQLVKNGALDSPVFSFYLSKTDGAAGELTFGGIDTSRYTGALTYVPVTDASYWTVQLDSITAKATKVTTTKTAIVDSGTSFIYGPTSQVSALARAVGATALTSGDYVLTCGATYPDLTLVIAGKTFTLTQKDYTFQDGSTCLFAFVASGDNMWILGDVFMRKYYTVFDWGSTGSPRVGFALAV</sequence>
<evidence type="ECO:0000256" key="1">
    <source>
        <dbReference type="ARBA" id="ARBA00007447"/>
    </source>
</evidence>
<dbReference type="eggNOG" id="KOG1339">
    <property type="taxonomic scope" value="Eukaryota"/>
</dbReference>
<feature type="domain" description="Peptidase A1" evidence="8">
    <location>
        <begin position="71"/>
        <end position="371"/>
    </location>
</feature>
<feature type="chain" id="PRO_5003867722" description="Peptidase A1 domain-containing protein" evidence="7">
    <location>
        <begin position="23"/>
        <end position="374"/>
    </location>
</feature>
<reference evidence="10" key="1">
    <citation type="journal article" date="2010" name="Genome Biol.">
        <title>Genome sequence of the necrotrophic plant pathogen Pythium ultimum reveals original pathogenicity mechanisms and effector repertoire.</title>
        <authorList>
            <person name="Levesque C.A."/>
            <person name="Brouwer H."/>
            <person name="Cano L."/>
            <person name="Hamilton J.P."/>
            <person name="Holt C."/>
            <person name="Huitema E."/>
            <person name="Raffaele S."/>
            <person name="Robideau G.P."/>
            <person name="Thines M."/>
            <person name="Win J."/>
            <person name="Zerillo M.M."/>
            <person name="Beakes G.W."/>
            <person name="Boore J.L."/>
            <person name="Busam D."/>
            <person name="Dumas B."/>
            <person name="Ferriera S."/>
            <person name="Fuerstenberg S.I."/>
            <person name="Gachon C.M."/>
            <person name="Gaulin E."/>
            <person name="Govers F."/>
            <person name="Grenville-Briggs L."/>
            <person name="Horner N."/>
            <person name="Hostetler J."/>
            <person name="Jiang R.H."/>
            <person name="Johnson J."/>
            <person name="Krajaejun T."/>
            <person name="Lin H."/>
            <person name="Meijer H.J."/>
            <person name="Moore B."/>
            <person name="Morris P."/>
            <person name="Phuntmart V."/>
            <person name="Puiu D."/>
            <person name="Shetty J."/>
            <person name="Stajich J.E."/>
            <person name="Tripathy S."/>
            <person name="Wawra S."/>
            <person name="van West P."/>
            <person name="Whitty B.R."/>
            <person name="Coutinho P.M."/>
            <person name="Henrissat B."/>
            <person name="Martin F."/>
            <person name="Thomas P.D."/>
            <person name="Tyler B.M."/>
            <person name="De Vries R.P."/>
            <person name="Kamoun S."/>
            <person name="Yandell M."/>
            <person name="Tisserat N."/>
            <person name="Buell C.R."/>
        </authorList>
    </citation>
    <scope>NUCLEOTIDE SEQUENCE</scope>
    <source>
        <strain evidence="10">DAOM:BR144</strain>
    </source>
</reference>
<comment type="similarity">
    <text evidence="1 6">Belongs to the peptidase A1 family.</text>
</comment>
<dbReference type="Gene3D" id="2.40.70.10">
    <property type="entry name" value="Acid Proteases"/>
    <property type="match status" value="2"/>
</dbReference>
<protein>
    <recommendedName>
        <fullName evidence="8">Peptidase A1 domain-containing protein</fullName>
    </recommendedName>
</protein>
<evidence type="ECO:0000256" key="2">
    <source>
        <dbReference type="ARBA" id="ARBA00022670"/>
    </source>
</evidence>
<dbReference type="EnsemblProtists" id="PYU1_T001216">
    <property type="protein sequence ID" value="PYU1_T001216"/>
    <property type="gene ID" value="PYU1_G001216"/>
</dbReference>
<organism evidence="9 10">
    <name type="scientific">Globisporangium ultimum (strain ATCC 200006 / CBS 805.95 / DAOM BR144)</name>
    <name type="common">Pythium ultimum</name>
    <dbReference type="NCBI Taxonomy" id="431595"/>
    <lineage>
        <taxon>Eukaryota</taxon>
        <taxon>Sar</taxon>
        <taxon>Stramenopiles</taxon>
        <taxon>Oomycota</taxon>
        <taxon>Peronosporomycetes</taxon>
        <taxon>Pythiales</taxon>
        <taxon>Pythiaceae</taxon>
        <taxon>Globisporangium</taxon>
    </lineage>
</organism>
<reference evidence="10" key="2">
    <citation type="submission" date="2010-04" db="EMBL/GenBank/DDBJ databases">
        <authorList>
            <person name="Buell R."/>
            <person name="Hamilton J."/>
            <person name="Hostetler J."/>
        </authorList>
    </citation>
    <scope>NUCLEOTIDE SEQUENCE [LARGE SCALE GENOMIC DNA]</scope>
    <source>
        <strain evidence="10">DAOM:BR144</strain>
    </source>
</reference>
<dbReference type="PROSITE" id="PS00141">
    <property type="entry name" value="ASP_PROTEASE"/>
    <property type="match status" value="1"/>
</dbReference>
<evidence type="ECO:0000313" key="10">
    <source>
        <dbReference type="Proteomes" id="UP000019132"/>
    </source>
</evidence>
<dbReference type="FunFam" id="2.40.70.10:FF:000149">
    <property type="entry name" value="Uncharacterized protein"/>
    <property type="match status" value="1"/>
</dbReference>
<dbReference type="PANTHER" id="PTHR47966:SF51">
    <property type="entry name" value="BETA-SITE APP-CLEAVING ENZYME, ISOFORM A-RELATED"/>
    <property type="match status" value="1"/>
</dbReference>
<dbReference type="PROSITE" id="PS51767">
    <property type="entry name" value="PEPTIDASE_A1"/>
    <property type="match status" value="1"/>
</dbReference>
<keyword evidence="5" id="KW-1015">Disulfide bond</keyword>
<dbReference type="GO" id="GO:0006508">
    <property type="term" value="P:proteolysis"/>
    <property type="evidence" value="ECO:0007669"/>
    <property type="project" value="UniProtKB-KW"/>
</dbReference>
<dbReference type="InterPro" id="IPR033121">
    <property type="entry name" value="PEPTIDASE_A1"/>
</dbReference>
<dbReference type="GO" id="GO:0004190">
    <property type="term" value="F:aspartic-type endopeptidase activity"/>
    <property type="evidence" value="ECO:0007669"/>
    <property type="project" value="UniProtKB-KW"/>
</dbReference>
<keyword evidence="6" id="KW-0378">Hydrolase</keyword>
<feature type="active site" evidence="4">
    <location>
        <position position="267"/>
    </location>
</feature>
<keyword evidence="7" id="KW-0732">Signal</keyword>
<dbReference type="InterPro" id="IPR021109">
    <property type="entry name" value="Peptidase_aspartic_dom_sf"/>
</dbReference>
<dbReference type="Proteomes" id="UP000019132">
    <property type="component" value="Unassembled WGS sequence"/>
</dbReference>